<keyword evidence="4" id="KW-0067">ATP-binding</keyword>
<evidence type="ECO:0000256" key="1">
    <source>
        <dbReference type="ARBA" id="ARBA00006566"/>
    </source>
</evidence>
<dbReference type="Gene3D" id="3.30.230.10">
    <property type="match status" value="1"/>
</dbReference>
<evidence type="ECO:0000313" key="6">
    <source>
        <dbReference type="EMBL" id="GAA0862987.1"/>
    </source>
</evidence>
<gene>
    <name evidence="6" type="ORF">GCM10008917_10540</name>
</gene>
<name>A0ABN1M1T9_9FIRM</name>
<evidence type="ECO:0000313" key="7">
    <source>
        <dbReference type="Proteomes" id="UP001400965"/>
    </source>
</evidence>
<keyword evidence="2" id="KW-0547">Nucleotide-binding</keyword>
<dbReference type="PANTHER" id="PTHR10457:SF7">
    <property type="entry name" value="GALACTOKINASE-RELATED"/>
    <property type="match status" value="1"/>
</dbReference>
<dbReference type="InterPro" id="IPR006204">
    <property type="entry name" value="GHMP_kinase_N_dom"/>
</dbReference>
<dbReference type="InterPro" id="IPR014721">
    <property type="entry name" value="Ribsml_uS5_D2-typ_fold_subgr"/>
</dbReference>
<comment type="similarity">
    <text evidence="1">Belongs to the GHMP kinase family. GalK subfamily.</text>
</comment>
<keyword evidence="3" id="KW-0808">Transferase</keyword>
<protein>
    <recommendedName>
        <fullName evidence="5">GHMP kinase N-terminal domain-containing protein</fullName>
    </recommendedName>
</protein>
<evidence type="ECO:0000256" key="2">
    <source>
        <dbReference type="ARBA" id="ARBA00022741"/>
    </source>
</evidence>
<evidence type="ECO:0000256" key="3">
    <source>
        <dbReference type="ARBA" id="ARBA00022777"/>
    </source>
</evidence>
<evidence type="ECO:0000256" key="4">
    <source>
        <dbReference type="ARBA" id="ARBA00022840"/>
    </source>
</evidence>
<dbReference type="PANTHER" id="PTHR10457">
    <property type="entry name" value="MEVALONATE KINASE/GALACTOKINASE"/>
    <property type="match status" value="1"/>
</dbReference>
<keyword evidence="7" id="KW-1185">Reference proteome</keyword>
<dbReference type="EMBL" id="BAAACP010000005">
    <property type="protein sequence ID" value="GAA0862987.1"/>
    <property type="molecule type" value="Genomic_DNA"/>
</dbReference>
<accession>A0ABN1M1T9</accession>
<organism evidence="6 7">
    <name type="scientific">Paraclostridium tenue</name>
    <dbReference type="NCBI Taxonomy" id="1737"/>
    <lineage>
        <taxon>Bacteria</taxon>
        <taxon>Bacillati</taxon>
        <taxon>Bacillota</taxon>
        <taxon>Clostridia</taxon>
        <taxon>Peptostreptococcales</taxon>
        <taxon>Peptostreptococcaceae</taxon>
        <taxon>Paraclostridium</taxon>
    </lineage>
</organism>
<dbReference type="SUPFAM" id="SSF54211">
    <property type="entry name" value="Ribosomal protein S5 domain 2-like"/>
    <property type="match status" value="1"/>
</dbReference>
<dbReference type="InterPro" id="IPR020568">
    <property type="entry name" value="Ribosomal_Su5_D2-typ_SF"/>
</dbReference>
<reference evidence="6 7" key="1">
    <citation type="journal article" date="2019" name="Int. J. Syst. Evol. Microbiol.">
        <title>The Global Catalogue of Microorganisms (GCM) 10K type strain sequencing project: providing services to taxonomists for standard genome sequencing and annotation.</title>
        <authorList>
            <consortium name="The Broad Institute Genomics Platform"/>
            <consortium name="The Broad Institute Genome Sequencing Center for Infectious Disease"/>
            <person name="Wu L."/>
            <person name="Ma J."/>
        </authorList>
    </citation>
    <scope>NUCLEOTIDE SEQUENCE [LARGE SCALE GENOMIC DNA]</scope>
    <source>
        <strain evidence="6 7">JCM 6486</strain>
    </source>
</reference>
<dbReference type="Proteomes" id="UP001400965">
    <property type="component" value="Unassembled WGS sequence"/>
</dbReference>
<proteinExistence type="inferred from homology"/>
<comment type="caution">
    <text evidence="6">The sequence shown here is derived from an EMBL/GenBank/DDBJ whole genome shotgun (WGS) entry which is preliminary data.</text>
</comment>
<feature type="domain" description="GHMP kinase N-terminal" evidence="5">
    <location>
        <begin position="3"/>
        <end position="46"/>
    </location>
</feature>
<evidence type="ECO:0000259" key="5">
    <source>
        <dbReference type="Pfam" id="PF00288"/>
    </source>
</evidence>
<keyword evidence="3" id="KW-0418">Kinase</keyword>
<dbReference type="Pfam" id="PF00288">
    <property type="entry name" value="GHMP_kinases_N"/>
    <property type="match status" value="1"/>
</dbReference>
<sequence length="86" mass="9830">MGIILNDVFNLNINRIDLVKMCQEAENKFIGVNCGIMDQFAIGMGKENCAILLDCNTLNYKYSKINMDGYKIIISNTNKKKETNRF</sequence>